<keyword evidence="1" id="KW-0472">Membrane</keyword>
<dbReference type="Pfam" id="PF08592">
    <property type="entry name" value="Anthrone_oxy"/>
    <property type="match status" value="1"/>
</dbReference>
<dbReference type="InterPro" id="IPR013901">
    <property type="entry name" value="Anthrone_oxy"/>
</dbReference>
<keyword evidence="1" id="KW-1133">Transmembrane helix</keyword>
<evidence type="ECO:0000313" key="2">
    <source>
        <dbReference type="EMBL" id="MQY25715.1"/>
    </source>
</evidence>
<organism evidence="2 3">
    <name type="scientific">Nocardia aurantia</name>
    <dbReference type="NCBI Taxonomy" id="2585199"/>
    <lineage>
        <taxon>Bacteria</taxon>
        <taxon>Bacillati</taxon>
        <taxon>Actinomycetota</taxon>
        <taxon>Actinomycetes</taxon>
        <taxon>Mycobacteriales</taxon>
        <taxon>Nocardiaceae</taxon>
        <taxon>Nocardia</taxon>
    </lineage>
</organism>
<accession>A0A7K0DIT6</accession>
<name>A0A7K0DIT6_9NOCA</name>
<evidence type="ECO:0008006" key="4">
    <source>
        <dbReference type="Google" id="ProtNLM"/>
    </source>
</evidence>
<sequence length="182" mass="19581">MRTRFRAMEGLAVGLCNGFMAIDNAFVRGLTLYTAITSGVCAGIFYAFSAFVMSALGNLPAGQGIAAMNSINKQAPTFWFMVVLMGTALTGLVLGVYGVFHLNRPGALLLVVGALAYLVAIVTTGAFHVPRNDRLLGMDPESVAAADYWRTYVTEWTWGNHLRVVGPLVAAVAFTVAWRQSR</sequence>
<gene>
    <name evidence="2" type="ORF">NRB56_12720</name>
</gene>
<proteinExistence type="predicted"/>
<dbReference type="AlphaFoldDB" id="A0A7K0DIT6"/>
<keyword evidence="3" id="KW-1185">Reference proteome</keyword>
<feature type="transmembrane region" description="Helical" evidence="1">
    <location>
        <begin position="31"/>
        <end position="57"/>
    </location>
</feature>
<keyword evidence="1" id="KW-0812">Transmembrane</keyword>
<feature type="transmembrane region" description="Helical" evidence="1">
    <location>
        <begin position="106"/>
        <end position="129"/>
    </location>
</feature>
<protein>
    <recommendedName>
        <fullName evidence="4">DUF1772 domain-containing protein</fullName>
    </recommendedName>
</protein>
<feature type="transmembrane region" description="Helical" evidence="1">
    <location>
        <begin position="78"/>
        <end position="100"/>
    </location>
</feature>
<evidence type="ECO:0000256" key="1">
    <source>
        <dbReference type="SAM" id="Phobius"/>
    </source>
</evidence>
<dbReference type="EMBL" id="WEGI01000002">
    <property type="protein sequence ID" value="MQY25715.1"/>
    <property type="molecule type" value="Genomic_DNA"/>
</dbReference>
<comment type="caution">
    <text evidence="2">The sequence shown here is derived from an EMBL/GenBank/DDBJ whole genome shotgun (WGS) entry which is preliminary data.</text>
</comment>
<evidence type="ECO:0000313" key="3">
    <source>
        <dbReference type="Proteomes" id="UP000431401"/>
    </source>
</evidence>
<dbReference type="Proteomes" id="UP000431401">
    <property type="component" value="Unassembled WGS sequence"/>
</dbReference>
<reference evidence="2 3" key="1">
    <citation type="submission" date="2019-10" db="EMBL/GenBank/DDBJ databases">
        <title>Nocardia macrotermitis sp. nov. and Nocardia aurantia sp. nov., isolated from the gut of fungus growing-termite Macrotermes natalensis.</title>
        <authorList>
            <person name="Benndorf R."/>
            <person name="Schwitalla J."/>
            <person name="Martin K."/>
            <person name="De Beer W."/>
            <person name="Kaster A.-K."/>
            <person name="Vollmers J."/>
            <person name="Poulsen M."/>
            <person name="Beemelmanns C."/>
        </authorList>
    </citation>
    <scope>NUCLEOTIDE SEQUENCE [LARGE SCALE GENOMIC DNA]</scope>
    <source>
        <strain evidence="2 3">RB56</strain>
    </source>
</reference>